<evidence type="ECO:0000313" key="2">
    <source>
        <dbReference type="Proteomes" id="UP000821845"/>
    </source>
</evidence>
<proteinExistence type="predicted"/>
<reference evidence="1" key="1">
    <citation type="submission" date="2020-05" db="EMBL/GenBank/DDBJ databases">
        <title>Large-scale comparative analyses of tick genomes elucidate their genetic diversity and vector capacities.</title>
        <authorList>
            <person name="Jia N."/>
            <person name="Wang J."/>
            <person name="Shi W."/>
            <person name="Du L."/>
            <person name="Sun Y."/>
            <person name="Zhan W."/>
            <person name="Jiang J."/>
            <person name="Wang Q."/>
            <person name="Zhang B."/>
            <person name="Ji P."/>
            <person name="Sakyi L.B."/>
            <person name="Cui X."/>
            <person name="Yuan T."/>
            <person name="Jiang B."/>
            <person name="Yang W."/>
            <person name="Lam T.T.-Y."/>
            <person name="Chang Q."/>
            <person name="Ding S."/>
            <person name="Wang X."/>
            <person name="Zhu J."/>
            <person name="Ruan X."/>
            <person name="Zhao L."/>
            <person name="Wei J."/>
            <person name="Que T."/>
            <person name="Du C."/>
            <person name="Cheng J."/>
            <person name="Dai P."/>
            <person name="Han X."/>
            <person name="Huang E."/>
            <person name="Gao Y."/>
            <person name="Liu J."/>
            <person name="Shao H."/>
            <person name="Ye R."/>
            <person name="Li L."/>
            <person name="Wei W."/>
            <person name="Wang X."/>
            <person name="Wang C."/>
            <person name="Yang T."/>
            <person name="Huo Q."/>
            <person name="Li W."/>
            <person name="Guo W."/>
            <person name="Chen H."/>
            <person name="Zhou L."/>
            <person name="Ni X."/>
            <person name="Tian J."/>
            <person name="Zhou Y."/>
            <person name="Sheng Y."/>
            <person name="Liu T."/>
            <person name="Pan Y."/>
            <person name="Xia L."/>
            <person name="Li J."/>
            <person name="Zhao F."/>
            <person name="Cao W."/>
        </authorList>
    </citation>
    <scope>NUCLEOTIDE SEQUENCE</scope>
    <source>
        <strain evidence="1">Hyas-2018</strain>
    </source>
</reference>
<name>A0ACB7SAX2_HYAAI</name>
<evidence type="ECO:0000313" key="1">
    <source>
        <dbReference type="EMBL" id="KAH6931064.1"/>
    </source>
</evidence>
<dbReference type="Proteomes" id="UP000821845">
    <property type="component" value="Chromosome 5"/>
</dbReference>
<sequence>MAKISKELASVLEDLKKEIKAEFKAFKDSFERDMRNQLKEIRSSLSFIDKKYDDFQAEIKKVLEENKQLKDENIDLRKRCDVFAAQAMAHEGRLIECEQYSRNANIEVKGIPVEAGEQLTEIMSKIGNTIGEDITGADIEVCHRVAVPGNPSAKNIIVQFVHRQKRNAVLNKARKNRFSCEELGFAAKAPVYMNEHLCPDRKRLLAQAINKKRDADWKFVWVRGGQIYARKRNETGVTQFVVSCNNAKKVSSQPNPKRQEERTLRLSKDARHLTSPVASCCLGCGYANERRMSASSNSRG</sequence>
<accession>A0ACB7SAX2</accession>
<organism evidence="1 2">
    <name type="scientific">Hyalomma asiaticum</name>
    <name type="common">Tick</name>
    <dbReference type="NCBI Taxonomy" id="266040"/>
    <lineage>
        <taxon>Eukaryota</taxon>
        <taxon>Metazoa</taxon>
        <taxon>Ecdysozoa</taxon>
        <taxon>Arthropoda</taxon>
        <taxon>Chelicerata</taxon>
        <taxon>Arachnida</taxon>
        <taxon>Acari</taxon>
        <taxon>Parasitiformes</taxon>
        <taxon>Ixodida</taxon>
        <taxon>Ixodoidea</taxon>
        <taxon>Ixodidae</taxon>
        <taxon>Hyalomminae</taxon>
        <taxon>Hyalomma</taxon>
    </lineage>
</organism>
<comment type="caution">
    <text evidence="1">The sequence shown here is derived from an EMBL/GenBank/DDBJ whole genome shotgun (WGS) entry which is preliminary data.</text>
</comment>
<keyword evidence="2" id="KW-1185">Reference proteome</keyword>
<dbReference type="EMBL" id="CM023485">
    <property type="protein sequence ID" value="KAH6931064.1"/>
    <property type="molecule type" value="Genomic_DNA"/>
</dbReference>
<gene>
    <name evidence="1" type="ORF">HPB50_022041</name>
</gene>
<protein>
    <submittedName>
        <fullName evidence="1">Uncharacterized protein</fullName>
    </submittedName>
</protein>